<dbReference type="Pfam" id="PF07686">
    <property type="entry name" value="V-set"/>
    <property type="match status" value="1"/>
</dbReference>
<evidence type="ECO:0000256" key="3">
    <source>
        <dbReference type="ARBA" id="ARBA00022729"/>
    </source>
</evidence>
<evidence type="ECO:0000256" key="2">
    <source>
        <dbReference type="ARBA" id="ARBA00022692"/>
    </source>
</evidence>
<reference evidence="11 12" key="1">
    <citation type="journal article" date="2018" name="Nat. Ecol. Evol.">
        <title>Shark genomes provide insights into elasmobranch evolution and the origin of vertebrates.</title>
        <authorList>
            <person name="Hara Y"/>
            <person name="Yamaguchi K"/>
            <person name="Onimaru K"/>
            <person name="Kadota M"/>
            <person name="Koyanagi M"/>
            <person name="Keeley SD"/>
            <person name="Tatsumi K"/>
            <person name="Tanaka K"/>
            <person name="Motone F"/>
            <person name="Kageyama Y"/>
            <person name="Nozu R"/>
            <person name="Adachi N"/>
            <person name="Nishimura O"/>
            <person name="Nakagawa R"/>
            <person name="Tanegashima C"/>
            <person name="Kiyatake I"/>
            <person name="Matsumoto R"/>
            <person name="Murakumo K"/>
            <person name="Nishida K"/>
            <person name="Terakita A"/>
            <person name="Kuratani S"/>
            <person name="Sato K"/>
            <person name="Hyodo S Kuraku.S."/>
        </authorList>
    </citation>
    <scope>NUCLEOTIDE SEQUENCE [LARGE SCALE GENOMIC DNA]</scope>
</reference>
<dbReference type="InterPro" id="IPR000920">
    <property type="entry name" value="Myelin_P0-rel"/>
</dbReference>
<dbReference type="InterPro" id="IPR013783">
    <property type="entry name" value="Ig-like_fold"/>
</dbReference>
<keyword evidence="3" id="KW-0732">Signal</keyword>
<dbReference type="SMART" id="SM00409">
    <property type="entry name" value="IG"/>
    <property type="match status" value="1"/>
</dbReference>
<dbReference type="STRING" id="75743.A0A401NZV5"/>
<keyword evidence="12" id="KW-1185">Reference proteome</keyword>
<dbReference type="EMBL" id="BFAA01001499">
    <property type="protein sequence ID" value="GCB66383.1"/>
    <property type="molecule type" value="Genomic_DNA"/>
</dbReference>
<keyword evidence="6" id="KW-1015">Disulfide bond</keyword>
<evidence type="ECO:0000256" key="9">
    <source>
        <dbReference type="SAM" id="Phobius"/>
    </source>
</evidence>
<sequence>MKAQKVDYCGLESAKIFPRTFLVAILIGFVLFSENVAIEVNIGKKPTIEVLNGTDVILPCTFTSCMDYKDSSFWWTFQKNETEPAERIIRIKLKDKKPRVTLFTEDNRLTLVGEVKNKNISLLLTDADFEDAGLYTCFFKNPQEKNQESNATLRLIVVSELVEVDNTLTTIIVSVVGGVIGFLILIFIIKKLVKLIIKQVGKKKKECLVNSCANTERGHYGSKSDLKTPPKA</sequence>
<dbReference type="PANTHER" id="PTHR13869">
    <property type="entry name" value="MYELIN P0 RELATED"/>
    <property type="match status" value="1"/>
</dbReference>
<dbReference type="InterPro" id="IPR003599">
    <property type="entry name" value="Ig_sub"/>
</dbReference>
<gene>
    <name evidence="11" type="ORF">scyTo_0004958</name>
</gene>
<comment type="subcellular location">
    <subcellularLocation>
        <location evidence="1">Membrane</location>
        <topology evidence="1">Single-pass type I membrane protein</topology>
    </subcellularLocation>
</comment>
<dbReference type="OMA" id="HQATIIL"/>
<evidence type="ECO:0000256" key="5">
    <source>
        <dbReference type="ARBA" id="ARBA00023136"/>
    </source>
</evidence>
<dbReference type="PROSITE" id="PS50835">
    <property type="entry name" value="IG_LIKE"/>
    <property type="match status" value="1"/>
</dbReference>
<evidence type="ECO:0000313" key="11">
    <source>
        <dbReference type="EMBL" id="GCB66383.1"/>
    </source>
</evidence>
<keyword evidence="8" id="KW-0393">Immunoglobulin domain</keyword>
<accession>A0A401NZV5</accession>
<keyword evidence="5 9" id="KW-0472">Membrane</keyword>
<dbReference type="InterPro" id="IPR007110">
    <property type="entry name" value="Ig-like_dom"/>
</dbReference>
<dbReference type="GO" id="GO:0044325">
    <property type="term" value="F:transmembrane transporter binding"/>
    <property type="evidence" value="ECO:0007669"/>
    <property type="project" value="TreeGrafter"/>
</dbReference>
<dbReference type="OrthoDB" id="8778219at2759"/>
<dbReference type="AlphaFoldDB" id="A0A401NZV5"/>
<keyword evidence="7" id="KW-0325">Glycoprotein</keyword>
<dbReference type="GO" id="GO:0017080">
    <property type="term" value="F:sodium channel regulator activity"/>
    <property type="evidence" value="ECO:0007669"/>
    <property type="project" value="TreeGrafter"/>
</dbReference>
<dbReference type="PANTHER" id="PTHR13869:SF14">
    <property type="entry name" value="SODIUM CHANNEL SUBUNIT BETA-4"/>
    <property type="match status" value="1"/>
</dbReference>
<evidence type="ECO:0000256" key="7">
    <source>
        <dbReference type="ARBA" id="ARBA00023180"/>
    </source>
</evidence>
<name>A0A401NZV5_SCYTO</name>
<feature type="domain" description="Ig-like" evidence="10">
    <location>
        <begin position="18"/>
        <end position="154"/>
    </location>
</feature>
<keyword evidence="2 9" id="KW-0812">Transmembrane</keyword>
<dbReference type="Proteomes" id="UP000288216">
    <property type="component" value="Unassembled WGS sequence"/>
</dbReference>
<dbReference type="InterPro" id="IPR013106">
    <property type="entry name" value="Ig_V-set"/>
</dbReference>
<evidence type="ECO:0000256" key="8">
    <source>
        <dbReference type="ARBA" id="ARBA00023319"/>
    </source>
</evidence>
<keyword evidence="4 9" id="KW-1133">Transmembrane helix</keyword>
<evidence type="ECO:0000313" key="12">
    <source>
        <dbReference type="Proteomes" id="UP000288216"/>
    </source>
</evidence>
<dbReference type="Gene3D" id="2.60.40.10">
    <property type="entry name" value="Immunoglobulins"/>
    <property type="match status" value="1"/>
</dbReference>
<dbReference type="InterPro" id="IPR036179">
    <property type="entry name" value="Ig-like_dom_sf"/>
</dbReference>
<feature type="transmembrane region" description="Helical" evidence="9">
    <location>
        <begin position="168"/>
        <end position="189"/>
    </location>
</feature>
<evidence type="ECO:0000256" key="6">
    <source>
        <dbReference type="ARBA" id="ARBA00023157"/>
    </source>
</evidence>
<organism evidence="11 12">
    <name type="scientific">Scyliorhinus torazame</name>
    <name type="common">Cloudy catshark</name>
    <name type="synonym">Catulus torazame</name>
    <dbReference type="NCBI Taxonomy" id="75743"/>
    <lineage>
        <taxon>Eukaryota</taxon>
        <taxon>Metazoa</taxon>
        <taxon>Chordata</taxon>
        <taxon>Craniata</taxon>
        <taxon>Vertebrata</taxon>
        <taxon>Chondrichthyes</taxon>
        <taxon>Elasmobranchii</taxon>
        <taxon>Galeomorphii</taxon>
        <taxon>Galeoidea</taxon>
        <taxon>Carcharhiniformes</taxon>
        <taxon>Scyliorhinidae</taxon>
        <taxon>Scyliorhinus</taxon>
    </lineage>
</organism>
<dbReference type="GO" id="GO:0086002">
    <property type="term" value="P:cardiac muscle cell action potential involved in contraction"/>
    <property type="evidence" value="ECO:0007669"/>
    <property type="project" value="TreeGrafter"/>
</dbReference>
<comment type="caution">
    <text evidence="11">The sequence shown here is derived from an EMBL/GenBank/DDBJ whole genome shotgun (WGS) entry which is preliminary data.</text>
</comment>
<dbReference type="GO" id="GO:0060307">
    <property type="term" value="P:regulation of ventricular cardiac muscle cell membrane repolarization"/>
    <property type="evidence" value="ECO:0007669"/>
    <property type="project" value="TreeGrafter"/>
</dbReference>
<proteinExistence type="predicted"/>
<evidence type="ECO:0000256" key="1">
    <source>
        <dbReference type="ARBA" id="ARBA00004479"/>
    </source>
</evidence>
<protein>
    <recommendedName>
        <fullName evidence="10">Ig-like domain-containing protein</fullName>
    </recommendedName>
</protein>
<dbReference type="GO" id="GO:0001518">
    <property type="term" value="C:voltage-gated sodium channel complex"/>
    <property type="evidence" value="ECO:0007669"/>
    <property type="project" value="TreeGrafter"/>
</dbReference>
<evidence type="ECO:0000259" key="10">
    <source>
        <dbReference type="PROSITE" id="PS50835"/>
    </source>
</evidence>
<feature type="transmembrane region" description="Helical" evidence="9">
    <location>
        <begin position="21"/>
        <end position="38"/>
    </location>
</feature>
<dbReference type="SUPFAM" id="SSF48726">
    <property type="entry name" value="Immunoglobulin"/>
    <property type="match status" value="1"/>
</dbReference>
<evidence type="ECO:0000256" key="4">
    <source>
        <dbReference type="ARBA" id="ARBA00022989"/>
    </source>
</evidence>